<protein>
    <submittedName>
        <fullName evidence="2">Uncharacterized protein</fullName>
    </submittedName>
</protein>
<evidence type="ECO:0000313" key="3">
    <source>
        <dbReference type="Proteomes" id="UP001329825"/>
    </source>
</evidence>
<reference evidence="2 3" key="1">
    <citation type="submission" date="2024-01" db="EMBL/GenBank/DDBJ databases">
        <title>Comparative genomics of Cryptococcus and Kwoniella reveals pathogenesis evolution and contrasting modes of karyotype evolution via chromosome fusion or intercentromeric recombination.</title>
        <authorList>
            <person name="Coelho M.A."/>
            <person name="David-Palma M."/>
            <person name="Shea T."/>
            <person name="Bowers K."/>
            <person name="McGinley-Smith S."/>
            <person name="Mohammad A.W."/>
            <person name="Gnirke A."/>
            <person name="Yurkov A.M."/>
            <person name="Nowrousian M."/>
            <person name="Sun S."/>
            <person name="Cuomo C.A."/>
            <person name="Heitman J."/>
        </authorList>
    </citation>
    <scope>NUCLEOTIDE SEQUENCE [LARGE SCALE GENOMIC DNA]</scope>
    <source>
        <strain evidence="2">CBS 11374</strain>
    </source>
</reference>
<dbReference type="Proteomes" id="UP001329825">
    <property type="component" value="Chromosome 2"/>
</dbReference>
<sequence length="252" mass="28423">MSPTAPDPDAARQGEHGGERKGGSILYCPTIHSKGLDSTVFGFVTDRRYSSIMKSTTDNIVDILRQSCRETGTQESLIDNSQRKIQSIEESLQSELSQKGLESDGITIIKVPSSMYSTFKSIGDMIRDQRMTGFVVCSKDWKTDPVPNTLTSERKERGFGEQVSAYGIGKIRPWDRNYGNSKWGRLQTFSMKLWKDLKDLEEFEKDCPSDVETHSNDCDEIIDVLKSKQIGVDILTLDKDEFDLFKPIMGEI</sequence>
<dbReference type="RefSeq" id="XP_062789953.1">
    <property type="nucleotide sequence ID" value="XM_062933902.1"/>
</dbReference>
<keyword evidence="3" id="KW-1185">Reference proteome</keyword>
<gene>
    <name evidence="2" type="ORF">IL334_002156</name>
</gene>
<accession>A0ABZ1CTX6</accession>
<name>A0ABZ1CTX6_9TREE</name>
<dbReference type="EMBL" id="CP141882">
    <property type="protein sequence ID" value="WRT65213.1"/>
    <property type="molecule type" value="Genomic_DNA"/>
</dbReference>
<feature type="compositionally biased region" description="Basic and acidic residues" evidence="1">
    <location>
        <begin position="9"/>
        <end position="22"/>
    </location>
</feature>
<evidence type="ECO:0000256" key="1">
    <source>
        <dbReference type="SAM" id="MobiDB-lite"/>
    </source>
</evidence>
<evidence type="ECO:0000313" key="2">
    <source>
        <dbReference type="EMBL" id="WRT65213.1"/>
    </source>
</evidence>
<organism evidence="2 3">
    <name type="scientific">Kwoniella shivajii</name>
    <dbReference type="NCBI Taxonomy" id="564305"/>
    <lineage>
        <taxon>Eukaryota</taxon>
        <taxon>Fungi</taxon>
        <taxon>Dikarya</taxon>
        <taxon>Basidiomycota</taxon>
        <taxon>Agaricomycotina</taxon>
        <taxon>Tremellomycetes</taxon>
        <taxon>Tremellales</taxon>
        <taxon>Cryptococcaceae</taxon>
        <taxon>Kwoniella</taxon>
    </lineage>
</organism>
<feature type="region of interest" description="Disordered" evidence="1">
    <location>
        <begin position="1"/>
        <end position="24"/>
    </location>
</feature>
<dbReference type="GeneID" id="87954287"/>
<proteinExistence type="predicted"/>